<feature type="transmembrane region" description="Helical" evidence="1">
    <location>
        <begin position="12"/>
        <end position="35"/>
    </location>
</feature>
<keyword evidence="1" id="KW-0472">Membrane</keyword>
<dbReference type="Proteomes" id="UP000531251">
    <property type="component" value="Unassembled WGS sequence"/>
</dbReference>
<keyword evidence="1" id="KW-0812">Transmembrane</keyword>
<comment type="caution">
    <text evidence="2">The sequence shown here is derived from an EMBL/GenBank/DDBJ whole genome shotgun (WGS) entry which is preliminary data.</text>
</comment>
<protein>
    <submittedName>
        <fullName evidence="2">Uncharacterized protein</fullName>
    </submittedName>
</protein>
<name>A0A7X6BCX5_9SPHN</name>
<dbReference type="RefSeq" id="WP_277600106.1">
    <property type="nucleotide sequence ID" value="NZ_BAAADY010000007.1"/>
</dbReference>
<evidence type="ECO:0000313" key="3">
    <source>
        <dbReference type="Proteomes" id="UP000531251"/>
    </source>
</evidence>
<organism evidence="2 3">
    <name type="scientific">Sphingomonas trueperi</name>
    <dbReference type="NCBI Taxonomy" id="53317"/>
    <lineage>
        <taxon>Bacteria</taxon>
        <taxon>Pseudomonadati</taxon>
        <taxon>Pseudomonadota</taxon>
        <taxon>Alphaproteobacteria</taxon>
        <taxon>Sphingomonadales</taxon>
        <taxon>Sphingomonadaceae</taxon>
        <taxon>Sphingomonas</taxon>
    </lineage>
</organism>
<dbReference type="EMBL" id="JAATJB010000006">
    <property type="protein sequence ID" value="NJB98043.1"/>
    <property type="molecule type" value="Genomic_DNA"/>
</dbReference>
<keyword evidence="1" id="KW-1133">Transmembrane helix</keyword>
<accession>A0A7X6BCX5</accession>
<sequence length="42" mass="4367">MIALAQTEKISMFRSFLIGVASFGITSVMILGSGLQGSSFLG</sequence>
<gene>
    <name evidence="2" type="ORF">GGR89_002370</name>
</gene>
<proteinExistence type="predicted"/>
<reference evidence="2 3" key="1">
    <citation type="submission" date="2020-03" db="EMBL/GenBank/DDBJ databases">
        <title>Genomic Encyclopedia of Type Strains, Phase IV (KMG-IV): sequencing the most valuable type-strain genomes for metagenomic binning, comparative biology and taxonomic classification.</title>
        <authorList>
            <person name="Goeker M."/>
        </authorList>
    </citation>
    <scope>NUCLEOTIDE SEQUENCE [LARGE SCALE GENOMIC DNA]</scope>
    <source>
        <strain evidence="2 3">DSM 7225</strain>
    </source>
</reference>
<evidence type="ECO:0000256" key="1">
    <source>
        <dbReference type="SAM" id="Phobius"/>
    </source>
</evidence>
<keyword evidence="3" id="KW-1185">Reference proteome</keyword>
<dbReference type="AlphaFoldDB" id="A0A7X6BCX5"/>
<evidence type="ECO:0000313" key="2">
    <source>
        <dbReference type="EMBL" id="NJB98043.1"/>
    </source>
</evidence>